<keyword evidence="3" id="KW-1185">Reference proteome</keyword>
<dbReference type="Gene3D" id="3.40.50.410">
    <property type="entry name" value="von Willebrand factor, type A domain"/>
    <property type="match status" value="1"/>
</dbReference>
<accession>A0ABY4BGK0</accession>
<feature type="domain" description="VWFA" evidence="1">
    <location>
        <begin position="56"/>
        <end position="243"/>
    </location>
</feature>
<gene>
    <name evidence="2" type="ORF">MTP08_08470</name>
</gene>
<evidence type="ECO:0000259" key="1">
    <source>
        <dbReference type="PROSITE" id="PS50234"/>
    </source>
</evidence>
<dbReference type="SMART" id="SM00327">
    <property type="entry name" value="VWA"/>
    <property type="match status" value="1"/>
</dbReference>
<evidence type="ECO:0000313" key="3">
    <source>
        <dbReference type="Proteomes" id="UP000831068"/>
    </source>
</evidence>
<dbReference type="PROSITE" id="PS50234">
    <property type="entry name" value="VWFA"/>
    <property type="match status" value="1"/>
</dbReference>
<proteinExistence type="predicted"/>
<reference evidence="2 3" key="1">
    <citation type="submission" date="2022-03" db="EMBL/GenBank/DDBJ databases">
        <title>Chryseobacterium sp. isolated from the Andong Sikhe.</title>
        <authorList>
            <person name="Won M."/>
            <person name="Kim S.-J."/>
            <person name="Kwon S.-W."/>
        </authorList>
    </citation>
    <scope>NUCLEOTIDE SEQUENCE [LARGE SCALE GENOMIC DNA]</scope>
    <source>
        <strain evidence="2 3">ADR-1</strain>
    </source>
</reference>
<dbReference type="InterPro" id="IPR002035">
    <property type="entry name" value="VWF_A"/>
</dbReference>
<dbReference type="CDD" id="cd00198">
    <property type="entry name" value="vWFA"/>
    <property type="match status" value="1"/>
</dbReference>
<organism evidence="2 3">
    <name type="scientific">Chryseobacterium oryzae</name>
    <dbReference type="NCBI Taxonomy" id="2929799"/>
    <lineage>
        <taxon>Bacteria</taxon>
        <taxon>Pseudomonadati</taxon>
        <taxon>Bacteroidota</taxon>
        <taxon>Flavobacteriia</taxon>
        <taxon>Flavobacteriales</taxon>
        <taxon>Weeksellaceae</taxon>
        <taxon>Chryseobacterium group</taxon>
        <taxon>Chryseobacterium</taxon>
    </lineage>
</organism>
<dbReference type="InterPro" id="IPR036465">
    <property type="entry name" value="vWFA_dom_sf"/>
</dbReference>
<evidence type="ECO:0000313" key="2">
    <source>
        <dbReference type="EMBL" id="UOE37106.1"/>
    </source>
</evidence>
<protein>
    <submittedName>
        <fullName evidence="2">VWA domain-containing protein</fullName>
    </submittedName>
</protein>
<dbReference type="RefSeq" id="WP_243575612.1">
    <property type="nucleotide sequence ID" value="NZ_CP094529.1"/>
</dbReference>
<dbReference type="Proteomes" id="UP000831068">
    <property type="component" value="Chromosome"/>
</dbReference>
<dbReference type="Pfam" id="PF00092">
    <property type="entry name" value="VWA"/>
    <property type="match status" value="1"/>
</dbReference>
<dbReference type="EMBL" id="CP094529">
    <property type="protein sequence ID" value="UOE37106.1"/>
    <property type="molecule type" value="Genomic_DNA"/>
</dbReference>
<name>A0ABY4BGK0_9FLAO</name>
<sequence>MNTIKFIALAATSVVFIGTGEIFKNFNSGKIEDSIIIQKNVSFHPKHSVYKENKIQVALLLDTSNSMDGLIEQAKSRLWNIVNTLTTLKYNGKAPEVEIALYEYGNDGLQDENYIRQVTPLTQDLDLISEKLFALQTNGGNEYCGAVIRDASENLNWDANEKSMKLIYIAGNEPFNQGRINYKDAVNQAKNKNIYTNTIFCGRKEEGIKALWQNGSVLGEGKYFNIDSNEKVIFIKTPFDEKIYECNGLLNDTYISYGNKGYEMKNKQMLQDSNAKSLSASNAVERTVSKSKKNAYKNDHWDLVDKVEKDQSYISTLKEEDLPAELKGKTIAEITNIISQKSADREKIQREIEVLAKKRQDFINSEVKKRGNSDQDDLGKAIEKSIEEIAKKNGYSF</sequence>
<dbReference type="SUPFAM" id="SSF53300">
    <property type="entry name" value="vWA-like"/>
    <property type="match status" value="1"/>
</dbReference>